<sequence>MKGTVHVAGTGIISAIGNSVSETLAAFQAQRSGIGHITLFDSVYKNVLPVGEVKLSNAELCDILWMPAHTSRTALLGIYAAREAVKASKVDIKRWRTGVISATTVGGMDRTENFFIDYLADNAKGKLRNVLHHECGMSTELIADDLGVNGFISTINTACSSSVNAIALGSRLIKHNQLDVVIAGGTDALSKFTLNGFNSLMILDQQPCRPFDASRSGLNLGEGAAFVVLVSDRVLEAEKIKASAYVNGYANTNDAYHQTASSPEGRGSFGAMQKALAMSGLSPQDIDYINLHGTGTLNNDLSEGTAIARLYGDRYPRLSSTKAFTGHTLGASGGIEAVFSVMAIREQCVFPNLRFETPIPEVGIVPQKSFESGIAVNHVMSNSFGFGGNCSSIIFSKN</sequence>
<evidence type="ECO:0000313" key="5">
    <source>
        <dbReference type="EMBL" id="AYB34940.1"/>
    </source>
</evidence>
<dbReference type="InterPro" id="IPR016039">
    <property type="entry name" value="Thiolase-like"/>
</dbReference>
<dbReference type="GO" id="GO:0006633">
    <property type="term" value="P:fatty acid biosynthetic process"/>
    <property type="evidence" value="ECO:0007669"/>
    <property type="project" value="InterPro"/>
</dbReference>
<dbReference type="OrthoDB" id="9808669at2"/>
<dbReference type="GO" id="GO:0005829">
    <property type="term" value="C:cytosol"/>
    <property type="evidence" value="ECO:0007669"/>
    <property type="project" value="TreeGrafter"/>
</dbReference>
<evidence type="ECO:0000259" key="4">
    <source>
        <dbReference type="PROSITE" id="PS52004"/>
    </source>
</evidence>
<dbReference type="PROSITE" id="PS00606">
    <property type="entry name" value="KS3_1"/>
    <property type="match status" value="1"/>
</dbReference>
<dbReference type="CDD" id="cd00834">
    <property type="entry name" value="KAS_I_II"/>
    <property type="match status" value="1"/>
</dbReference>
<dbReference type="Pfam" id="PF02801">
    <property type="entry name" value="Ketoacyl-synt_C"/>
    <property type="match status" value="1"/>
</dbReference>
<proteinExistence type="inferred from homology"/>
<accession>A0A385SYU2</accession>
<keyword evidence="2 3" id="KW-0808">Transferase</keyword>
<dbReference type="SUPFAM" id="SSF53901">
    <property type="entry name" value="Thiolase-like"/>
    <property type="match status" value="2"/>
</dbReference>
<protein>
    <submittedName>
        <fullName evidence="5">Beta-ketoacyl-[acyl-carrier-protein] synthase family protein</fullName>
    </submittedName>
</protein>
<evidence type="ECO:0000256" key="3">
    <source>
        <dbReference type="RuleBase" id="RU003694"/>
    </source>
</evidence>
<dbReference type="GO" id="GO:0004315">
    <property type="term" value="F:3-oxoacyl-[acyl-carrier-protein] synthase activity"/>
    <property type="evidence" value="ECO:0007669"/>
    <property type="project" value="InterPro"/>
</dbReference>
<dbReference type="Gene3D" id="3.40.47.10">
    <property type="match status" value="1"/>
</dbReference>
<comment type="similarity">
    <text evidence="1 3">Belongs to the thiolase-like superfamily. Beta-ketoacyl-ACP synthases family.</text>
</comment>
<dbReference type="Proteomes" id="UP000266183">
    <property type="component" value="Chromosome"/>
</dbReference>
<dbReference type="SMART" id="SM00825">
    <property type="entry name" value="PKS_KS"/>
    <property type="match status" value="1"/>
</dbReference>
<name>A0A385SYU2_9BACT</name>
<feature type="domain" description="Ketosynthase family 3 (KS3)" evidence="4">
    <location>
        <begin position="2"/>
        <end position="397"/>
    </location>
</feature>
<dbReference type="PANTHER" id="PTHR11712">
    <property type="entry name" value="POLYKETIDE SYNTHASE-RELATED"/>
    <property type="match status" value="1"/>
</dbReference>
<dbReference type="RefSeq" id="WP_119758193.1">
    <property type="nucleotide sequence ID" value="NZ_CP032382.1"/>
</dbReference>
<dbReference type="PANTHER" id="PTHR11712:SF336">
    <property type="entry name" value="3-OXOACYL-[ACYL-CARRIER-PROTEIN] SYNTHASE, MITOCHONDRIAL"/>
    <property type="match status" value="1"/>
</dbReference>
<keyword evidence="6" id="KW-1185">Reference proteome</keyword>
<dbReference type="Pfam" id="PF00109">
    <property type="entry name" value="ketoacyl-synt"/>
    <property type="match status" value="1"/>
</dbReference>
<dbReference type="KEGG" id="chk:D4L85_32100"/>
<dbReference type="InterPro" id="IPR014030">
    <property type="entry name" value="Ketoacyl_synth_N"/>
</dbReference>
<dbReference type="AlphaFoldDB" id="A0A385SYU2"/>
<dbReference type="InterPro" id="IPR020841">
    <property type="entry name" value="PKS_Beta-ketoAc_synthase_dom"/>
</dbReference>
<evidence type="ECO:0000256" key="2">
    <source>
        <dbReference type="ARBA" id="ARBA00022679"/>
    </source>
</evidence>
<dbReference type="InterPro" id="IPR014031">
    <property type="entry name" value="Ketoacyl_synth_C"/>
</dbReference>
<reference evidence="6" key="1">
    <citation type="submission" date="2018-09" db="EMBL/GenBank/DDBJ databases">
        <title>Chryseolinea sp. KIS68-18 isolated from soil.</title>
        <authorList>
            <person name="Weon H.-Y."/>
            <person name="Kwon S.-W."/>
            <person name="Lee S.A."/>
        </authorList>
    </citation>
    <scope>NUCLEOTIDE SEQUENCE [LARGE SCALE GENOMIC DNA]</scope>
    <source>
        <strain evidence="6">KIS68-18</strain>
    </source>
</reference>
<dbReference type="InterPro" id="IPR018201">
    <property type="entry name" value="Ketoacyl_synth_AS"/>
</dbReference>
<dbReference type="EMBL" id="CP032382">
    <property type="protein sequence ID" value="AYB34940.1"/>
    <property type="molecule type" value="Genomic_DNA"/>
</dbReference>
<gene>
    <name evidence="5" type="ORF">D4L85_32100</name>
</gene>
<evidence type="ECO:0000256" key="1">
    <source>
        <dbReference type="ARBA" id="ARBA00008467"/>
    </source>
</evidence>
<dbReference type="InterPro" id="IPR000794">
    <property type="entry name" value="Beta-ketoacyl_synthase"/>
</dbReference>
<dbReference type="PROSITE" id="PS52004">
    <property type="entry name" value="KS3_2"/>
    <property type="match status" value="1"/>
</dbReference>
<organism evidence="5 6">
    <name type="scientific">Chryseolinea soli</name>
    <dbReference type="NCBI Taxonomy" id="2321403"/>
    <lineage>
        <taxon>Bacteria</taxon>
        <taxon>Pseudomonadati</taxon>
        <taxon>Bacteroidota</taxon>
        <taxon>Cytophagia</taxon>
        <taxon>Cytophagales</taxon>
        <taxon>Fulvivirgaceae</taxon>
        <taxon>Chryseolinea</taxon>
    </lineage>
</organism>
<evidence type="ECO:0000313" key="6">
    <source>
        <dbReference type="Proteomes" id="UP000266183"/>
    </source>
</evidence>